<dbReference type="NCBIfam" id="NF040785">
    <property type="entry name" value="CD3324_fam"/>
    <property type="match status" value="1"/>
</dbReference>
<dbReference type="GeneID" id="42307966"/>
<evidence type="ECO:0000313" key="2">
    <source>
        <dbReference type="EMBL" id="SDH95601.1"/>
    </source>
</evidence>
<reference evidence="1 3" key="1">
    <citation type="submission" date="2015-07" db="EMBL/GenBank/DDBJ databases">
        <title>Fjat-14205 dsm 2895.</title>
        <authorList>
            <person name="Liu B."/>
            <person name="Wang J."/>
            <person name="Zhu Y."/>
            <person name="Liu G."/>
            <person name="Chen Q."/>
            <person name="Chen Z."/>
            <person name="Lan J."/>
            <person name="Che J."/>
            <person name="Ge C."/>
            <person name="Shi H."/>
            <person name="Pan Z."/>
            <person name="Liu X."/>
        </authorList>
    </citation>
    <scope>NUCLEOTIDE SEQUENCE [LARGE SCALE GENOMIC DNA]</scope>
    <source>
        <strain evidence="1 3">DSM 2895</strain>
    </source>
</reference>
<dbReference type="SUPFAM" id="SSF46689">
    <property type="entry name" value="Homeodomain-like"/>
    <property type="match status" value="1"/>
</dbReference>
<name>A0A0D1V5B4_ANEMI</name>
<dbReference type="RefSeq" id="WP_043067779.1">
    <property type="nucleotide sequence ID" value="NZ_BJOA01000218.1"/>
</dbReference>
<protein>
    <submittedName>
        <fullName evidence="1">Uncharacterized protein</fullName>
    </submittedName>
</protein>
<reference evidence="2 4" key="2">
    <citation type="submission" date="2016-10" db="EMBL/GenBank/DDBJ databases">
        <authorList>
            <person name="de Groot N.N."/>
        </authorList>
    </citation>
    <scope>NUCLEOTIDE SEQUENCE [LARGE SCALE GENOMIC DNA]</scope>
    <source>
        <strain evidence="2 4">DSM 2895</strain>
    </source>
</reference>
<sequence length="87" mass="10150">MKYVKATTILPEELVLEIQKYVQGKTIYIPKQKTTYQKWGTLSGGRKLIDDRNVSIKNAFKNGRTFNQLAEEYFLSIETIKKIVYSE</sequence>
<dbReference type="InterPro" id="IPR052411">
    <property type="entry name" value="c-mor_Regulatory_Protein"/>
</dbReference>
<organism evidence="1 3">
    <name type="scientific">Aneurinibacillus migulanus</name>
    <name type="common">Bacillus migulanus</name>
    <dbReference type="NCBI Taxonomy" id="47500"/>
    <lineage>
        <taxon>Bacteria</taxon>
        <taxon>Bacillati</taxon>
        <taxon>Bacillota</taxon>
        <taxon>Bacilli</taxon>
        <taxon>Bacillales</taxon>
        <taxon>Paenibacillaceae</taxon>
        <taxon>Aneurinibacillus group</taxon>
        <taxon>Aneurinibacillus</taxon>
    </lineage>
</organism>
<evidence type="ECO:0000313" key="3">
    <source>
        <dbReference type="Proteomes" id="UP000037269"/>
    </source>
</evidence>
<dbReference type="InterPro" id="IPR049739">
    <property type="entry name" value="YraL-like"/>
</dbReference>
<dbReference type="Proteomes" id="UP000037269">
    <property type="component" value="Unassembled WGS sequence"/>
</dbReference>
<gene>
    <name evidence="1" type="ORF">AF333_22840</name>
    <name evidence="2" type="ORF">SAMN04487909_10136</name>
</gene>
<keyword evidence="3" id="KW-1185">Reference proteome</keyword>
<proteinExistence type="predicted"/>
<dbReference type="OrthoDB" id="9800398at2"/>
<dbReference type="EMBL" id="FNED01000001">
    <property type="protein sequence ID" value="SDH95601.1"/>
    <property type="molecule type" value="Genomic_DNA"/>
</dbReference>
<dbReference type="PANTHER" id="PTHR37812">
    <property type="entry name" value="MU-LIKE PROPHAGE FLUMU PROTEIN C"/>
    <property type="match status" value="1"/>
</dbReference>
<evidence type="ECO:0000313" key="4">
    <source>
        <dbReference type="Proteomes" id="UP000182836"/>
    </source>
</evidence>
<dbReference type="EMBL" id="LGUG01000004">
    <property type="protein sequence ID" value="KON97846.1"/>
    <property type="molecule type" value="Genomic_DNA"/>
</dbReference>
<dbReference type="InterPro" id="IPR009057">
    <property type="entry name" value="Homeodomain-like_sf"/>
</dbReference>
<dbReference type="AlphaFoldDB" id="A0A0D1V5B4"/>
<dbReference type="Proteomes" id="UP000182836">
    <property type="component" value="Unassembled WGS sequence"/>
</dbReference>
<evidence type="ECO:0000313" key="1">
    <source>
        <dbReference type="EMBL" id="KON97846.1"/>
    </source>
</evidence>
<dbReference type="PANTHER" id="PTHR37812:SF1">
    <property type="entry name" value="MU-LIKE PROPHAGE FLUMU PROTEIN C"/>
    <property type="match status" value="1"/>
</dbReference>
<dbReference type="STRING" id="47500.AF333_22840"/>
<accession>A0A0D1V5B4</accession>
<dbReference type="PATRIC" id="fig|47500.12.peg.2781"/>